<dbReference type="InterPro" id="IPR002498">
    <property type="entry name" value="PInositol-4-P-4/5-kinase_core"/>
</dbReference>
<dbReference type="InterPro" id="IPR023610">
    <property type="entry name" value="PInositol-4/5-P-5/4-kinase"/>
</dbReference>
<proteinExistence type="predicted"/>
<dbReference type="SMART" id="SM00698">
    <property type="entry name" value="MORN"/>
    <property type="match status" value="7"/>
</dbReference>
<comment type="catalytic activity">
    <reaction evidence="6">
        <text>a 1,2-diacyl-sn-glycero-3-phospho-(1D-myo-inositol 4-phosphate) + ATP = a 1,2-diacyl-sn-glycero-3-phospho-(1D-myo-inositol-4,5-bisphosphate) + ADP + H(+)</text>
        <dbReference type="Rhea" id="RHEA:14425"/>
        <dbReference type="ChEBI" id="CHEBI:15378"/>
        <dbReference type="ChEBI" id="CHEBI:30616"/>
        <dbReference type="ChEBI" id="CHEBI:58178"/>
        <dbReference type="ChEBI" id="CHEBI:58456"/>
        <dbReference type="ChEBI" id="CHEBI:456216"/>
        <dbReference type="EC" id="2.7.1.68"/>
    </reaction>
</comment>
<evidence type="ECO:0000256" key="4">
    <source>
        <dbReference type="ARBA" id="ARBA00022777"/>
    </source>
</evidence>
<dbReference type="PANTHER" id="PTHR23086">
    <property type="entry name" value="PHOSPHATIDYLINOSITOL-4-PHOSPHATE 5-KINASE"/>
    <property type="match status" value="1"/>
</dbReference>
<dbReference type="Gene3D" id="3.30.800.10">
    <property type="entry name" value="Phosphatidylinositol Phosphate Kinase II Beta"/>
    <property type="match status" value="1"/>
</dbReference>
<keyword evidence="1 6" id="KW-0808">Transferase</keyword>
<dbReference type="PANTHER" id="PTHR23086:SF25">
    <property type="entry name" value="PHOSPHATIDYLINOSITOL 4-PHOSPHATE 5-KINASE 8"/>
    <property type="match status" value="1"/>
</dbReference>
<keyword evidence="4 6" id="KW-0418">Kinase</keyword>
<dbReference type="SUPFAM" id="SSF56104">
    <property type="entry name" value="SAICAR synthase-like"/>
    <property type="match status" value="1"/>
</dbReference>
<sequence>MSSIVAHTGHDKDKVLVSIQGRHDQVYPSEEPPIISPPVSHSVAWDGGNIDSHLIPIRLKGAQNGEAETRNWRRKNDDGSWSYSWANGVLFEGEIDKGFESGKGKFTWPTGASYEGSFQNGCLHGFGTYRTADGSFYSGSWIMNVKHGSGEQQYENGDSYRGNWSQGNRDGHGTYTWANGNSYIGGWKSGAMNGKGKLTWSNGDFFEGYWCEGKEHGHGIYTWADTGCYVGTWSKGLKDGKGTFYPPGTKPPLHIRLLYGFTMSSDENAASGSGRHSFGLWRMSSVDNTKGASRPSQQALSSVSTSFLRKAESLPTKALALDRKQSLEGAMEKLFGMDYSSISEQTILEDSEMVSEKVNPLPIVEREYAQGVLINEIVKDPLLSKAARRRLKQQAKEVKKPGETIIKGHRSYDLMLNLQLGIRYSVGKFDNAKPVLDHNDFGHRARIWMKFPRDGSPLTPCHHSVDFRWKDYCPYVFRKLREMFKIDAADYMMSICGNDALRELSSPGKSGSIFFLSNDDRFMIKTLRRPELKVLLRMLPNYYNHVCKYENTLITKFFGLHRIKLTGGHKVRFVVMGNVFCTELRIHRRFDLKGSSFGRSSDKIEIDETTTLKDLDLDFTFHLEPAWRYSLLKQIGDDCSFLKGQQIMDYSLLLGLHFRAPQYRRINSKDGSKVGTEPICVDDGQFPESLVLVAHEPSDGTQGSHIRGSSLRAAIAGDEQVDLLAGTTRLRIQLGVNMPARADRRPQMRTDQNVDDDTFSETYDVVICLGIIDILQEYNTLKKLEHAYKSLQFDSVSISAVDPELYSQRFQDFLKKVFPENLL</sequence>
<dbReference type="EMBL" id="CM035416">
    <property type="protein sequence ID" value="KAH7425662.1"/>
    <property type="molecule type" value="Genomic_DNA"/>
</dbReference>
<gene>
    <name evidence="8" type="ORF">KP509_11G065000</name>
</gene>
<dbReference type="Proteomes" id="UP000825935">
    <property type="component" value="Chromosome 11"/>
</dbReference>
<dbReference type="GO" id="GO:0046854">
    <property type="term" value="P:phosphatidylinositol phosphate biosynthetic process"/>
    <property type="evidence" value="ECO:0007669"/>
    <property type="project" value="TreeGrafter"/>
</dbReference>
<dbReference type="AlphaFoldDB" id="A0A8T2TQ52"/>
<evidence type="ECO:0000256" key="6">
    <source>
        <dbReference type="PIRNR" id="PIRNR037274"/>
    </source>
</evidence>
<dbReference type="SUPFAM" id="SSF82185">
    <property type="entry name" value="Histone H3 K4-specific methyltransferase SET7/9 N-terminal domain"/>
    <property type="match status" value="1"/>
</dbReference>
<keyword evidence="3 6" id="KW-0547">Nucleotide-binding</keyword>
<dbReference type="Gene3D" id="3.30.810.10">
    <property type="entry name" value="2-Layer Sandwich"/>
    <property type="match status" value="1"/>
</dbReference>
<dbReference type="PROSITE" id="PS51455">
    <property type="entry name" value="PIPK"/>
    <property type="match status" value="1"/>
</dbReference>
<evidence type="ECO:0000313" key="9">
    <source>
        <dbReference type="Proteomes" id="UP000825935"/>
    </source>
</evidence>
<evidence type="ECO:0000256" key="2">
    <source>
        <dbReference type="ARBA" id="ARBA00022737"/>
    </source>
</evidence>
<name>A0A8T2TQ52_CERRI</name>
<dbReference type="FunFam" id="3.30.800.10:FF:000003">
    <property type="entry name" value="Phosphatidylinositol 4-phosphate 5-kinase"/>
    <property type="match status" value="1"/>
</dbReference>
<dbReference type="Pfam" id="PF01504">
    <property type="entry name" value="PIP5K"/>
    <property type="match status" value="1"/>
</dbReference>
<dbReference type="GO" id="GO:0005524">
    <property type="term" value="F:ATP binding"/>
    <property type="evidence" value="ECO:0007669"/>
    <property type="project" value="UniProtKB-UniRule"/>
</dbReference>
<evidence type="ECO:0000256" key="1">
    <source>
        <dbReference type="ARBA" id="ARBA00022679"/>
    </source>
</evidence>
<dbReference type="Pfam" id="PF02493">
    <property type="entry name" value="MORN"/>
    <property type="match status" value="7"/>
</dbReference>
<comment type="caution">
    <text evidence="8">The sequence shown here is derived from an EMBL/GenBank/DDBJ whole genome shotgun (WGS) entry which is preliminary data.</text>
</comment>
<evidence type="ECO:0000313" key="8">
    <source>
        <dbReference type="EMBL" id="KAH7425661.1"/>
    </source>
</evidence>
<dbReference type="Gene3D" id="2.20.110.10">
    <property type="entry name" value="Histone H3 K4-specific methyltransferase SET7/9 N-terminal domain"/>
    <property type="match status" value="4"/>
</dbReference>
<dbReference type="InterPro" id="IPR003409">
    <property type="entry name" value="MORN"/>
</dbReference>
<dbReference type="OMA" id="KASFWMD"/>
<dbReference type="GO" id="GO:0005886">
    <property type="term" value="C:plasma membrane"/>
    <property type="evidence" value="ECO:0007669"/>
    <property type="project" value="TreeGrafter"/>
</dbReference>
<dbReference type="InterPro" id="IPR027484">
    <property type="entry name" value="PInositol-4-P-5-kinase_N"/>
</dbReference>
<protein>
    <recommendedName>
        <fullName evidence="6">Phosphatidylinositol 4-phosphate 5-kinase</fullName>
        <ecNumber evidence="6">2.7.1.68</ecNumber>
    </recommendedName>
</protein>
<evidence type="ECO:0000259" key="7">
    <source>
        <dbReference type="PROSITE" id="PS51455"/>
    </source>
</evidence>
<evidence type="ECO:0000256" key="5">
    <source>
        <dbReference type="ARBA" id="ARBA00022840"/>
    </source>
</evidence>
<keyword evidence="5 6" id="KW-0067">ATP-binding</keyword>
<dbReference type="PIRSF" id="PIRSF037274">
    <property type="entry name" value="PIP5K_plant_prd"/>
    <property type="match status" value="1"/>
</dbReference>
<dbReference type="CDD" id="cd17302">
    <property type="entry name" value="PIPKc_AtPIP5K_like"/>
    <property type="match status" value="1"/>
</dbReference>
<keyword evidence="2" id="KW-0677">Repeat</keyword>
<dbReference type="InterPro" id="IPR027483">
    <property type="entry name" value="PInositol-4-P-4/5-kinase_C_sf"/>
</dbReference>
<reference evidence="8" key="1">
    <citation type="submission" date="2021-08" db="EMBL/GenBank/DDBJ databases">
        <title>WGS assembly of Ceratopteris richardii.</title>
        <authorList>
            <person name="Marchant D.B."/>
            <person name="Chen G."/>
            <person name="Jenkins J."/>
            <person name="Shu S."/>
            <person name="Leebens-Mack J."/>
            <person name="Grimwood J."/>
            <person name="Schmutz J."/>
            <person name="Soltis P."/>
            <person name="Soltis D."/>
            <person name="Chen Z.-H."/>
        </authorList>
    </citation>
    <scope>NUCLEOTIDE SEQUENCE</scope>
    <source>
        <strain evidence="8">Whitten #5841</strain>
        <tissue evidence="8">Leaf</tissue>
    </source>
</reference>
<dbReference type="EMBL" id="CM035416">
    <property type="protein sequence ID" value="KAH7425661.1"/>
    <property type="molecule type" value="Genomic_DNA"/>
</dbReference>
<accession>A0A8T2TQ52</accession>
<dbReference type="InterPro" id="IPR017163">
    <property type="entry name" value="PIno-4-P-5_kinase_pln"/>
</dbReference>
<dbReference type="GO" id="GO:0016308">
    <property type="term" value="F:1-phosphatidylinositol-4-phosphate 5-kinase activity"/>
    <property type="evidence" value="ECO:0007669"/>
    <property type="project" value="UniProtKB-UniRule"/>
</dbReference>
<dbReference type="OrthoDB" id="70770at2759"/>
<keyword evidence="9" id="KW-1185">Reference proteome</keyword>
<evidence type="ECO:0000256" key="3">
    <source>
        <dbReference type="ARBA" id="ARBA00022741"/>
    </source>
</evidence>
<feature type="domain" description="PIPK" evidence="7">
    <location>
        <begin position="408"/>
        <end position="818"/>
    </location>
</feature>
<organism evidence="8 9">
    <name type="scientific">Ceratopteris richardii</name>
    <name type="common">Triangle waterfern</name>
    <dbReference type="NCBI Taxonomy" id="49495"/>
    <lineage>
        <taxon>Eukaryota</taxon>
        <taxon>Viridiplantae</taxon>
        <taxon>Streptophyta</taxon>
        <taxon>Embryophyta</taxon>
        <taxon>Tracheophyta</taxon>
        <taxon>Polypodiopsida</taxon>
        <taxon>Polypodiidae</taxon>
        <taxon>Polypodiales</taxon>
        <taxon>Pteridineae</taxon>
        <taxon>Pteridaceae</taxon>
        <taxon>Parkerioideae</taxon>
        <taxon>Ceratopteris</taxon>
    </lineage>
</organism>
<dbReference type="EC" id="2.7.1.68" evidence="6"/>
<dbReference type="SMART" id="SM00330">
    <property type="entry name" value="PIPKc"/>
    <property type="match status" value="1"/>
</dbReference>